<reference evidence="6 7" key="1">
    <citation type="submission" date="2017-06" db="EMBL/GenBank/DDBJ databases">
        <authorList>
            <person name="Kim H.J."/>
            <person name="Triplett B.A."/>
        </authorList>
    </citation>
    <scope>NUCLEOTIDE SEQUENCE [LARGE SCALE GENOMIC DNA]</scope>
    <source>
        <strain evidence="6 7">DSM 18704</strain>
    </source>
</reference>
<keyword evidence="7" id="KW-1185">Reference proteome</keyword>
<sequence>MSDLIPNLAELSAIAGNEKNFLLRVVQPGLAGLMDGSVSTLAPIFATAFATHNSHTVFLIGAASAVGAGISMAFSEGLSDDGAITGRGSPILRGGITGFMTFVGGFLHSLPFLIPNVHTALLWAYLVVGVELLVIAWIRYKYMSTSFALSCLQVIVGGGLVFAAGVLIGQS</sequence>
<dbReference type="GO" id="GO:0030026">
    <property type="term" value="P:intracellular manganese ion homeostasis"/>
    <property type="evidence" value="ECO:0007669"/>
    <property type="project" value="InterPro"/>
</dbReference>
<feature type="transmembrane region" description="Helical" evidence="5">
    <location>
        <begin position="147"/>
        <end position="168"/>
    </location>
</feature>
<proteinExistence type="predicted"/>
<gene>
    <name evidence="6" type="ORF">SAMN05421770_106271</name>
</gene>
<dbReference type="Proteomes" id="UP000198356">
    <property type="component" value="Unassembled WGS sequence"/>
</dbReference>
<dbReference type="GO" id="GO:0012505">
    <property type="term" value="C:endomembrane system"/>
    <property type="evidence" value="ECO:0007669"/>
    <property type="project" value="UniProtKB-SubCell"/>
</dbReference>
<feature type="transmembrane region" description="Helical" evidence="5">
    <location>
        <begin position="120"/>
        <end position="140"/>
    </location>
</feature>
<evidence type="ECO:0000256" key="5">
    <source>
        <dbReference type="SAM" id="Phobius"/>
    </source>
</evidence>
<dbReference type="OrthoDB" id="32301at2"/>
<evidence type="ECO:0000313" key="7">
    <source>
        <dbReference type="Proteomes" id="UP000198356"/>
    </source>
</evidence>
<dbReference type="RefSeq" id="WP_089409583.1">
    <property type="nucleotide sequence ID" value="NZ_FZOU01000006.1"/>
</dbReference>
<evidence type="ECO:0000256" key="3">
    <source>
        <dbReference type="ARBA" id="ARBA00022989"/>
    </source>
</evidence>
<protein>
    <recommendedName>
        <fullName evidence="8">VIT family protein</fullName>
    </recommendedName>
</protein>
<evidence type="ECO:0008006" key="8">
    <source>
        <dbReference type="Google" id="ProtNLM"/>
    </source>
</evidence>
<feature type="transmembrane region" description="Helical" evidence="5">
    <location>
        <begin position="95"/>
        <end position="114"/>
    </location>
</feature>
<organism evidence="6 7">
    <name type="scientific">Granulicella rosea</name>
    <dbReference type="NCBI Taxonomy" id="474952"/>
    <lineage>
        <taxon>Bacteria</taxon>
        <taxon>Pseudomonadati</taxon>
        <taxon>Acidobacteriota</taxon>
        <taxon>Terriglobia</taxon>
        <taxon>Terriglobales</taxon>
        <taxon>Acidobacteriaceae</taxon>
        <taxon>Granulicella</taxon>
    </lineage>
</organism>
<keyword evidence="4 5" id="KW-0472">Membrane</keyword>
<evidence type="ECO:0000256" key="2">
    <source>
        <dbReference type="ARBA" id="ARBA00022692"/>
    </source>
</evidence>
<evidence type="ECO:0000256" key="4">
    <source>
        <dbReference type="ARBA" id="ARBA00023136"/>
    </source>
</evidence>
<evidence type="ECO:0000313" key="6">
    <source>
        <dbReference type="EMBL" id="SNT27813.1"/>
    </source>
</evidence>
<dbReference type="AlphaFoldDB" id="A0A239LD96"/>
<comment type="subcellular location">
    <subcellularLocation>
        <location evidence="1">Endomembrane system</location>
        <topology evidence="1">Multi-pass membrane protein</topology>
    </subcellularLocation>
</comment>
<accession>A0A239LD96</accession>
<dbReference type="InterPro" id="IPR008217">
    <property type="entry name" value="Ccc1_fam"/>
</dbReference>
<dbReference type="Pfam" id="PF01988">
    <property type="entry name" value="VIT1"/>
    <property type="match status" value="1"/>
</dbReference>
<dbReference type="GO" id="GO:0005384">
    <property type="term" value="F:manganese ion transmembrane transporter activity"/>
    <property type="evidence" value="ECO:0007669"/>
    <property type="project" value="InterPro"/>
</dbReference>
<name>A0A239LD96_9BACT</name>
<evidence type="ECO:0000256" key="1">
    <source>
        <dbReference type="ARBA" id="ARBA00004127"/>
    </source>
</evidence>
<feature type="transmembrane region" description="Helical" evidence="5">
    <location>
        <begin position="56"/>
        <end position="74"/>
    </location>
</feature>
<keyword evidence="3 5" id="KW-1133">Transmembrane helix</keyword>
<dbReference type="EMBL" id="FZOU01000006">
    <property type="protein sequence ID" value="SNT27813.1"/>
    <property type="molecule type" value="Genomic_DNA"/>
</dbReference>
<keyword evidence="2 5" id="KW-0812">Transmembrane</keyword>